<dbReference type="Proteomes" id="UP000198462">
    <property type="component" value="Unassembled WGS sequence"/>
</dbReference>
<dbReference type="RefSeq" id="WP_088712660.1">
    <property type="nucleotide sequence ID" value="NZ_NFZT01000001.1"/>
</dbReference>
<dbReference type="OrthoDB" id="7475313at2"/>
<dbReference type="AlphaFoldDB" id="A0A219B6Q6"/>
<keyword evidence="2" id="KW-1185">Reference proteome</keyword>
<evidence type="ECO:0008006" key="3">
    <source>
        <dbReference type="Google" id="ProtNLM"/>
    </source>
</evidence>
<dbReference type="InterPro" id="IPR027599">
    <property type="entry name" value="PqqD-rel_X"/>
</dbReference>
<evidence type="ECO:0000313" key="1">
    <source>
        <dbReference type="EMBL" id="OWV33961.1"/>
    </source>
</evidence>
<organism evidence="1 2">
    <name type="scientific">Pacificimonas flava</name>
    <dbReference type="NCBI Taxonomy" id="1234595"/>
    <lineage>
        <taxon>Bacteria</taxon>
        <taxon>Pseudomonadati</taxon>
        <taxon>Pseudomonadota</taxon>
        <taxon>Alphaproteobacteria</taxon>
        <taxon>Sphingomonadales</taxon>
        <taxon>Sphingosinicellaceae</taxon>
        <taxon>Pacificimonas</taxon>
    </lineage>
</organism>
<accession>A0A219B6Q6</accession>
<proteinExistence type="predicted"/>
<reference evidence="2" key="1">
    <citation type="submission" date="2017-05" db="EMBL/GenBank/DDBJ databases">
        <authorList>
            <person name="Lin X."/>
        </authorList>
    </citation>
    <scope>NUCLEOTIDE SEQUENCE [LARGE SCALE GENOMIC DNA]</scope>
    <source>
        <strain evidence="2">JLT2012</strain>
    </source>
</reference>
<gene>
    <name evidence="1" type="ORF">B5C34_11140</name>
</gene>
<comment type="caution">
    <text evidence="1">The sequence shown here is derived from an EMBL/GenBank/DDBJ whole genome shotgun (WGS) entry which is preliminary data.</text>
</comment>
<sequence length="91" mass="10020">MRYRLRADEVRIEPLAGLTLAHQRLSGETHVLSEETAAILDALPERGGSPAEIGRILTERFEIVEAEDVGLTGSIESRLEELRALGLVERA</sequence>
<protein>
    <recommendedName>
        <fullName evidence="3">HPr-rel-A system PqqD family protein</fullName>
    </recommendedName>
</protein>
<dbReference type="NCBIfam" id="TIGR04353">
    <property type="entry name" value="PqqD_rel_X"/>
    <property type="match status" value="1"/>
</dbReference>
<dbReference type="EMBL" id="NFZT01000001">
    <property type="protein sequence ID" value="OWV33961.1"/>
    <property type="molecule type" value="Genomic_DNA"/>
</dbReference>
<evidence type="ECO:0000313" key="2">
    <source>
        <dbReference type="Proteomes" id="UP000198462"/>
    </source>
</evidence>
<name>A0A219B6Q6_9SPHN</name>